<evidence type="ECO:0000256" key="1">
    <source>
        <dbReference type="ARBA" id="ARBA00004395"/>
    </source>
</evidence>
<dbReference type="GO" id="GO:0016192">
    <property type="term" value="P:vesicle-mediated transport"/>
    <property type="evidence" value="ECO:0007669"/>
    <property type="project" value="UniProtKB-KW"/>
</dbReference>
<evidence type="ECO:0000256" key="15">
    <source>
        <dbReference type="PIRSR" id="PIRSR606689-1"/>
    </source>
</evidence>
<keyword evidence="10 17" id="KW-0333">Golgi apparatus</keyword>
<sequence>MWFLFQWIESLLQALGLKNKSARIVVVGLDNAGKSTLVHKLCTNEVRSFVPTTKAHNKTFTLGRIEFTAWDLGGHEQVRDLWEDFYSTADAIVFMIDSSDTQRFSEARSELDKILESDSLRSVPILILGNKTDLEGSEERENIIESLNVRKFFSGEVEDDEDRPLQVFMCSLVASTGYVEGFQWLSKQL</sequence>
<comment type="similarity">
    <text evidence="3 17">Belongs to the small GTPase superfamily. SAR1 family.</text>
</comment>
<evidence type="ECO:0000256" key="9">
    <source>
        <dbReference type="ARBA" id="ARBA00022927"/>
    </source>
</evidence>
<evidence type="ECO:0000256" key="6">
    <source>
        <dbReference type="ARBA" id="ARBA00022801"/>
    </source>
</evidence>
<keyword evidence="12" id="KW-0472">Membrane</keyword>
<dbReference type="GO" id="GO:0005525">
    <property type="term" value="F:GTP binding"/>
    <property type="evidence" value="ECO:0007669"/>
    <property type="project" value="UniProtKB-KW"/>
</dbReference>
<name>A0A7S4V1V8_9CRYP</name>
<dbReference type="PRINTS" id="PR00328">
    <property type="entry name" value="SAR1GTPBP"/>
</dbReference>
<keyword evidence="4 17" id="KW-0813">Transport</keyword>
<feature type="binding site" evidence="14">
    <location>
        <position position="34"/>
    </location>
    <ligand>
        <name>GTP</name>
        <dbReference type="ChEBI" id="CHEBI:37565"/>
    </ligand>
</feature>
<gene>
    <name evidence="19" type="ORF">CPAR00382_LOCUS80</name>
</gene>
<dbReference type="EMBL" id="HBKS01000100">
    <property type="protein sequence ID" value="CAE2342641.1"/>
    <property type="molecule type" value="Transcribed_RNA"/>
</dbReference>
<feature type="binding site" evidence="14">
    <location>
        <position position="31"/>
    </location>
    <ligand>
        <name>GTP</name>
        <dbReference type="ChEBI" id="CHEBI:37565"/>
    </ligand>
</feature>
<feature type="binding site" evidence="13">
    <location>
        <position position="30"/>
    </location>
    <ligand>
        <name>Mg(2+)</name>
        <dbReference type="ChEBI" id="CHEBI:18420"/>
    </ligand>
</feature>
<feature type="signal peptide" evidence="18">
    <location>
        <begin position="1"/>
        <end position="16"/>
    </location>
</feature>
<dbReference type="InterPro" id="IPR006687">
    <property type="entry name" value="Small_GTPase_SAR1"/>
</dbReference>
<dbReference type="InterPro" id="IPR005225">
    <property type="entry name" value="Small_GTP-bd"/>
</dbReference>
<feature type="binding site" evidence="14">
    <location>
        <position position="133"/>
    </location>
    <ligand>
        <name>GTP</name>
        <dbReference type="ChEBI" id="CHEBI:37565"/>
    </ligand>
</feature>
<feature type="binding site" evidence="15">
    <location>
        <position position="74"/>
    </location>
    <ligand>
        <name>GTP</name>
        <dbReference type="ChEBI" id="CHEBI:37565"/>
    </ligand>
</feature>
<keyword evidence="5 14" id="KW-0547">Nucleotide-binding</keyword>
<dbReference type="GO" id="GO:0005789">
    <property type="term" value="C:endoplasmic reticulum membrane"/>
    <property type="evidence" value="ECO:0007669"/>
    <property type="project" value="UniProtKB-SubCell"/>
</dbReference>
<evidence type="ECO:0000256" key="7">
    <source>
        <dbReference type="ARBA" id="ARBA00022824"/>
    </source>
</evidence>
<evidence type="ECO:0000256" key="5">
    <source>
        <dbReference type="ARBA" id="ARBA00022741"/>
    </source>
</evidence>
<keyword evidence="11 15" id="KW-0342">GTP-binding</keyword>
<evidence type="ECO:0000256" key="2">
    <source>
        <dbReference type="ARBA" id="ARBA00004406"/>
    </source>
</evidence>
<evidence type="ECO:0000256" key="4">
    <source>
        <dbReference type="ARBA" id="ARBA00022448"/>
    </source>
</evidence>
<keyword evidence="9 17" id="KW-0653">Protein transport</keyword>
<dbReference type="GO" id="GO:0000139">
    <property type="term" value="C:Golgi membrane"/>
    <property type="evidence" value="ECO:0007669"/>
    <property type="project" value="UniProtKB-SubCell"/>
</dbReference>
<evidence type="ECO:0000313" key="19">
    <source>
        <dbReference type="EMBL" id="CAE2342641.1"/>
    </source>
</evidence>
<feature type="binding site" evidence="14">
    <location>
        <position position="33"/>
    </location>
    <ligand>
        <name>GTP</name>
        <dbReference type="ChEBI" id="CHEBI:37565"/>
    </ligand>
</feature>
<dbReference type="NCBIfam" id="TIGR00231">
    <property type="entry name" value="small_GTP"/>
    <property type="match status" value="1"/>
</dbReference>
<dbReference type="Pfam" id="PF00025">
    <property type="entry name" value="Arf"/>
    <property type="match status" value="1"/>
</dbReference>
<dbReference type="SMART" id="SM00177">
    <property type="entry name" value="ARF"/>
    <property type="match status" value="1"/>
</dbReference>
<feature type="binding site" evidence="14">
    <location>
        <position position="36"/>
    </location>
    <ligand>
        <name>GTP</name>
        <dbReference type="ChEBI" id="CHEBI:37565"/>
    </ligand>
</feature>
<evidence type="ECO:0000256" key="10">
    <source>
        <dbReference type="ARBA" id="ARBA00023034"/>
    </source>
</evidence>
<feature type="binding site" evidence="14">
    <location>
        <position position="173"/>
    </location>
    <ligand>
        <name>GTP</name>
        <dbReference type="ChEBI" id="CHEBI:37565"/>
    </ligand>
</feature>
<dbReference type="PROSITE" id="PS51422">
    <property type="entry name" value="SAR1"/>
    <property type="match status" value="1"/>
</dbReference>
<dbReference type="PROSITE" id="PS51417">
    <property type="entry name" value="ARF"/>
    <property type="match status" value="1"/>
</dbReference>
<dbReference type="FunFam" id="3.40.50.300:FF:000161">
    <property type="entry name" value="Small COPII coat GTPase"/>
    <property type="match status" value="1"/>
</dbReference>
<feature type="binding site" evidence="15">
    <location>
        <begin position="28"/>
        <end position="35"/>
    </location>
    <ligand>
        <name>GTP</name>
        <dbReference type="ChEBI" id="CHEBI:37565"/>
    </ligand>
</feature>
<dbReference type="SUPFAM" id="SSF52540">
    <property type="entry name" value="P-loop containing nucleoside triphosphate hydrolases"/>
    <property type="match status" value="1"/>
</dbReference>
<feature type="binding site" evidence="14">
    <location>
        <position position="131"/>
    </location>
    <ligand>
        <name>GTP</name>
        <dbReference type="ChEBI" id="CHEBI:37565"/>
    </ligand>
</feature>
<dbReference type="PANTHER" id="PTHR45684">
    <property type="entry name" value="RE74312P"/>
    <property type="match status" value="1"/>
</dbReference>
<evidence type="ECO:0000256" key="16">
    <source>
        <dbReference type="PIRSR" id="PIRSR606689-2"/>
    </source>
</evidence>
<feature type="binding site" evidence="16">
    <location>
        <position position="52"/>
    </location>
    <ligand>
        <name>Mg(2+)</name>
        <dbReference type="ChEBI" id="CHEBI:18420"/>
    </ligand>
</feature>
<feature type="chain" id="PRO_5031175513" evidence="18">
    <location>
        <begin position="17"/>
        <end position="189"/>
    </location>
</feature>
<dbReference type="GO" id="GO:0003924">
    <property type="term" value="F:GTPase activity"/>
    <property type="evidence" value="ECO:0007669"/>
    <property type="project" value="InterPro"/>
</dbReference>
<proteinExistence type="inferred from homology"/>
<evidence type="ECO:0000256" key="18">
    <source>
        <dbReference type="SAM" id="SignalP"/>
    </source>
</evidence>
<keyword evidence="13" id="KW-0479">Metal-binding</keyword>
<dbReference type="SMART" id="SM00178">
    <property type="entry name" value="SAR"/>
    <property type="match status" value="1"/>
</dbReference>
<evidence type="ECO:0000256" key="11">
    <source>
        <dbReference type="ARBA" id="ARBA00023134"/>
    </source>
</evidence>
<dbReference type="GO" id="GO:0006886">
    <property type="term" value="P:intracellular protein transport"/>
    <property type="evidence" value="ECO:0007669"/>
    <property type="project" value="InterPro"/>
</dbReference>
<feature type="binding site" evidence="15">
    <location>
        <begin position="130"/>
        <end position="133"/>
    </location>
    <ligand>
        <name>GTP</name>
        <dbReference type="ChEBI" id="CHEBI:37565"/>
    </ligand>
</feature>
<dbReference type="InterPro" id="IPR006689">
    <property type="entry name" value="Small_GTPase_ARF/SAR"/>
</dbReference>
<dbReference type="AlphaFoldDB" id="A0A7S4V1V8"/>
<feature type="binding site" evidence="16">
    <location>
        <position position="35"/>
    </location>
    <ligand>
        <name>Mg(2+)</name>
        <dbReference type="ChEBI" id="CHEBI:18420"/>
    </ligand>
</feature>
<feature type="binding site" evidence="14">
    <location>
        <position position="130"/>
    </location>
    <ligand>
        <name>GTP</name>
        <dbReference type="ChEBI" id="CHEBI:37565"/>
    </ligand>
</feature>
<protein>
    <submittedName>
        <fullName evidence="19">Uncharacterized protein</fullName>
    </submittedName>
</protein>
<keyword evidence="18" id="KW-0732">Signal</keyword>
<dbReference type="InterPro" id="IPR027417">
    <property type="entry name" value="P-loop_NTPase"/>
</dbReference>
<dbReference type="PROSITE" id="PS51419">
    <property type="entry name" value="RAB"/>
    <property type="match status" value="1"/>
</dbReference>
<dbReference type="GO" id="GO:0046872">
    <property type="term" value="F:metal ion binding"/>
    <property type="evidence" value="ECO:0007669"/>
    <property type="project" value="UniProtKB-KW"/>
</dbReference>
<evidence type="ECO:0000256" key="3">
    <source>
        <dbReference type="ARBA" id="ARBA00007507"/>
    </source>
</evidence>
<keyword evidence="7 17" id="KW-0256">Endoplasmic reticulum</keyword>
<keyword evidence="8 17" id="KW-0931">ER-Golgi transport</keyword>
<keyword evidence="13" id="KW-0460">Magnesium</keyword>
<dbReference type="SMART" id="SM00173">
    <property type="entry name" value="RAS"/>
    <property type="match status" value="1"/>
</dbReference>
<evidence type="ECO:0000256" key="8">
    <source>
        <dbReference type="ARBA" id="ARBA00022892"/>
    </source>
</evidence>
<organism evidence="19">
    <name type="scientific">Cryptomonas paramaecium</name>
    <dbReference type="NCBI Taxonomy" id="2898"/>
    <lineage>
        <taxon>Eukaryota</taxon>
        <taxon>Cryptophyceae</taxon>
        <taxon>Cryptomonadales</taxon>
        <taxon>Cryptomonadaceae</taxon>
        <taxon>Cryptomonas</taxon>
    </lineage>
</organism>
<accession>A0A7S4V1V8</accession>
<evidence type="ECO:0000256" key="17">
    <source>
        <dbReference type="RuleBase" id="RU003926"/>
    </source>
</evidence>
<comment type="subcellular location">
    <subcellularLocation>
        <location evidence="2">Endoplasmic reticulum membrane</location>
        <topology evidence="2">Peripheral membrane protein</topology>
    </subcellularLocation>
    <subcellularLocation>
        <location evidence="1">Golgi apparatus membrane</location>
        <topology evidence="1">Peripheral membrane protein</topology>
    </subcellularLocation>
</comment>
<evidence type="ECO:0000256" key="12">
    <source>
        <dbReference type="ARBA" id="ARBA00023136"/>
    </source>
</evidence>
<dbReference type="Gene3D" id="3.40.50.300">
    <property type="entry name" value="P-loop containing nucleotide triphosphate hydrolases"/>
    <property type="match status" value="1"/>
</dbReference>
<reference evidence="19" key="1">
    <citation type="submission" date="2021-01" db="EMBL/GenBank/DDBJ databases">
        <authorList>
            <person name="Corre E."/>
            <person name="Pelletier E."/>
            <person name="Niang G."/>
            <person name="Scheremetjew M."/>
            <person name="Finn R."/>
            <person name="Kale V."/>
            <person name="Holt S."/>
            <person name="Cochrane G."/>
            <person name="Meng A."/>
            <person name="Brown T."/>
            <person name="Cohen L."/>
        </authorList>
    </citation>
    <scope>NUCLEOTIDE SEQUENCE</scope>
    <source>
        <strain evidence="19">CCAP977/2a</strain>
    </source>
</reference>
<keyword evidence="6" id="KW-0378">Hydrolase</keyword>
<evidence type="ECO:0000256" key="13">
    <source>
        <dbReference type="PIRSR" id="PIRSR606687-1"/>
    </source>
</evidence>
<evidence type="ECO:0000256" key="14">
    <source>
        <dbReference type="PIRSR" id="PIRSR606687-2"/>
    </source>
</evidence>